<name>A0AAU2A026_9ACTN</name>
<evidence type="ECO:0000313" key="3">
    <source>
        <dbReference type="EMBL" id="WTT18043.1"/>
    </source>
</evidence>
<reference evidence="3" key="1">
    <citation type="submission" date="2022-10" db="EMBL/GenBank/DDBJ databases">
        <title>The complete genomes of actinobacterial strains from the NBC collection.</title>
        <authorList>
            <person name="Joergensen T.S."/>
            <person name="Alvarez Arevalo M."/>
            <person name="Sterndorff E.B."/>
            <person name="Faurdal D."/>
            <person name="Vuksanovic O."/>
            <person name="Mourched A.-S."/>
            <person name="Charusanti P."/>
            <person name="Shaw S."/>
            <person name="Blin K."/>
            <person name="Weber T."/>
        </authorList>
    </citation>
    <scope>NUCLEOTIDE SEQUENCE</scope>
    <source>
        <strain evidence="3">NBC_00093</strain>
    </source>
</reference>
<proteinExistence type="predicted"/>
<accession>A0AAU2A026</accession>
<dbReference type="InterPro" id="IPR000792">
    <property type="entry name" value="Tscrpt_reg_LuxR_C"/>
</dbReference>
<keyword evidence="1" id="KW-0175">Coiled coil</keyword>
<dbReference type="GO" id="GO:0006355">
    <property type="term" value="P:regulation of DNA-templated transcription"/>
    <property type="evidence" value="ECO:0007669"/>
    <property type="project" value="InterPro"/>
</dbReference>
<dbReference type="InterPro" id="IPR036388">
    <property type="entry name" value="WH-like_DNA-bd_sf"/>
</dbReference>
<dbReference type="InterPro" id="IPR016032">
    <property type="entry name" value="Sig_transdc_resp-reg_C-effctor"/>
</dbReference>
<dbReference type="AlphaFoldDB" id="A0AAU2A026"/>
<dbReference type="SUPFAM" id="SSF46894">
    <property type="entry name" value="C-terminal effector domain of the bipartite response regulators"/>
    <property type="match status" value="1"/>
</dbReference>
<feature type="coiled-coil region" evidence="1">
    <location>
        <begin position="753"/>
        <end position="780"/>
    </location>
</feature>
<dbReference type="EMBL" id="CP108222">
    <property type="protein sequence ID" value="WTT18043.1"/>
    <property type="molecule type" value="Genomic_DNA"/>
</dbReference>
<organism evidence="3">
    <name type="scientific">Streptomyces sp. NBC_00093</name>
    <dbReference type="NCBI Taxonomy" id="2975649"/>
    <lineage>
        <taxon>Bacteria</taxon>
        <taxon>Bacillati</taxon>
        <taxon>Actinomycetota</taxon>
        <taxon>Actinomycetes</taxon>
        <taxon>Kitasatosporales</taxon>
        <taxon>Streptomycetaceae</taxon>
        <taxon>Streptomyces</taxon>
    </lineage>
</organism>
<dbReference type="Gene3D" id="1.10.10.10">
    <property type="entry name" value="Winged helix-like DNA-binding domain superfamily/Winged helix DNA-binding domain"/>
    <property type="match status" value="1"/>
</dbReference>
<evidence type="ECO:0000259" key="2">
    <source>
        <dbReference type="SMART" id="SM00421"/>
    </source>
</evidence>
<feature type="domain" description="HTH luxR-type" evidence="2">
    <location>
        <begin position="830"/>
        <end position="882"/>
    </location>
</feature>
<sequence length="889" mass="97091">MHTAHSVPPYERVAVETVAAVHTPGTPNVVVVSGPSALELGSVLDELSARDRNFREKAVGPPPELVRISFDDSSPKIPMVDRLLRRVAAGEKRPMILVLRHLQYLSPDELFSLEHVIRQLDGTNTRCVCTVTLPVPRASRAAFAAVTGRLRQDGLVHHVNLRPLSRRRLGAMITAELEARAEPALVDWLWALTRGWPAAARAVLRTARDQGHVRVVDRHAHLVSGGPCACPSTIGELVLPVRETNGRSWQVAKAVAVLGPLGEAVPRLVAEALQVTEREAHDLLARLADAGVLRYHRSDSAWQYRLPLAGAAAGASLGPYERRSLARIAVSALWQGTARCADPGYLPEQLAAAGRLVDPERARAELMAAAERLARHNGDAYDDHRAVRWLRAAAELTADPVERPRLLLEHAKICLAQGRPEEGLNSLRLVLRAHRAALRPDQLLDVCFAHLAALYRAGELATLEKIAADGTLQGHGPAGPLERALTRGCALLLLGRWREVRDLLGAVRRHDERGLAEWRAEFLVATAELWLGDRDGTDRSTATLPARHRAGGVTAAEVHSRVGELLTLGEIRRAEQLLADTGRTPGQLGLPSRMLIALHRGRPREAMDLARRSAVTGVHTCDAVQSAMYHHAAVQLVCGGRLTRARELLALARARQPMLPHLLDSAQALCDLVRGEAGQARSLLRAAVARAESDGVVAGTDLLWLRVADVATHVGRPEALTECLAKAEVVARRLGTDRAEMTRLVLHAAVHRDHDAARAARRLAQQRQQLQEECAVLAHLIRYGMGDPAMVRDTYAMLGELDALMPRFWLRPLMRTYGVAVPGRQATAEENERLLAVLVSEGLTNKEMAKILRTSEKSVEGRLSRLFSHTGHGSRVELAMAMLTGRLHL</sequence>
<dbReference type="SMART" id="SM00421">
    <property type="entry name" value="HTH_LUXR"/>
    <property type="match status" value="1"/>
</dbReference>
<dbReference type="GO" id="GO:0003677">
    <property type="term" value="F:DNA binding"/>
    <property type="evidence" value="ECO:0007669"/>
    <property type="project" value="InterPro"/>
</dbReference>
<protein>
    <recommendedName>
        <fullName evidence="2">HTH luxR-type domain-containing protein</fullName>
    </recommendedName>
</protein>
<evidence type="ECO:0000256" key="1">
    <source>
        <dbReference type="SAM" id="Coils"/>
    </source>
</evidence>
<gene>
    <name evidence="3" type="ORF">OHA22_22100</name>
</gene>